<dbReference type="EMBL" id="AHHD01000041">
    <property type="protein sequence ID" value="EKG21683.1"/>
    <property type="molecule type" value="Genomic_DNA"/>
</dbReference>
<dbReference type="InParanoid" id="K2S420"/>
<dbReference type="HOGENOM" id="CLU_1722710_0_0_1"/>
<proteinExistence type="predicted"/>
<dbReference type="Proteomes" id="UP000007129">
    <property type="component" value="Unassembled WGS sequence"/>
</dbReference>
<sequence>MSVAERFLTPLATRKEAVGMRMGRFIERFYVTMERGQHYWQSSPQTFATFAEWNTKPLENTILVADTGPKIRTLLRIRSQLECSMLDRYDGEAAAFDARVICVRPAPTNWSFDNTYLTVHGQPETLTDELKQVLRYNSSHPDAPFVCSGLQR</sequence>
<protein>
    <submittedName>
        <fullName evidence="1">Uncharacterized protein</fullName>
    </submittedName>
</protein>
<gene>
    <name evidence="1" type="ORF">MPH_00993</name>
</gene>
<evidence type="ECO:0000313" key="2">
    <source>
        <dbReference type="Proteomes" id="UP000007129"/>
    </source>
</evidence>
<accession>K2S420</accession>
<dbReference type="AlphaFoldDB" id="K2S420"/>
<dbReference type="VEuPathDB" id="FungiDB:MPH_00993"/>
<dbReference type="OrthoDB" id="5428040at2759"/>
<organism evidence="1 2">
    <name type="scientific">Macrophomina phaseolina (strain MS6)</name>
    <name type="common">Charcoal rot fungus</name>
    <dbReference type="NCBI Taxonomy" id="1126212"/>
    <lineage>
        <taxon>Eukaryota</taxon>
        <taxon>Fungi</taxon>
        <taxon>Dikarya</taxon>
        <taxon>Ascomycota</taxon>
        <taxon>Pezizomycotina</taxon>
        <taxon>Dothideomycetes</taxon>
        <taxon>Dothideomycetes incertae sedis</taxon>
        <taxon>Botryosphaeriales</taxon>
        <taxon>Botryosphaeriaceae</taxon>
        <taxon>Macrophomina</taxon>
    </lineage>
</organism>
<comment type="caution">
    <text evidence="1">The sequence shown here is derived from an EMBL/GenBank/DDBJ whole genome shotgun (WGS) entry which is preliminary data.</text>
</comment>
<name>K2S420_MACPH</name>
<reference evidence="1 2" key="1">
    <citation type="journal article" date="2012" name="BMC Genomics">
        <title>Tools to kill: Genome of one of the most destructive plant pathogenic fungi Macrophomina phaseolina.</title>
        <authorList>
            <person name="Islam M.S."/>
            <person name="Haque M.S."/>
            <person name="Islam M.M."/>
            <person name="Emdad E.M."/>
            <person name="Halim A."/>
            <person name="Hossen Q.M.M."/>
            <person name="Hossain M.Z."/>
            <person name="Ahmed B."/>
            <person name="Rahim S."/>
            <person name="Rahman M.S."/>
            <person name="Alam M.M."/>
            <person name="Hou S."/>
            <person name="Wan X."/>
            <person name="Saito J.A."/>
            <person name="Alam M."/>
        </authorList>
    </citation>
    <scope>NUCLEOTIDE SEQUENCE [LARGE SCALE GENOMIC DNA]</scope>
    <source>
        <strain evidence="1 2">MS6</strain>
    </source>
</reference>
<evidence type="ECO:0000313" key="1">
    <source>
        <dbReference type="EMBL" id="EKG21683.1"/>
    </source>
</evidence>